<keyword evidence="1 4" id="KW-0378">Hydrolase</keyword>
<evidence type="ECO:0000313" key="5">
    <source>
        <dbReference type="Proteomes" id="UP000266206"/>
    </source>
</evidence>
<dbReference type="FunFam" id="3.30.70.360:FF:000001">
    <property type="entry name" value="N-acetyldiaminopimelate deacetylase"/>
    <property type="match status" value="1"/>
</dbReference>
<dbReference type="InterPro" id="IPR011650">
    <property type="entry name" value="Peptidase_M20_dimer"/>
</dbReference>
<dbReference type="Gene3D" id="3.30.70.360">
    <property type="match status" value="1"/>
</dbReference>
<evidence type="ECO:0000259" key="3">
    <source>
        <dbReference type="Pfam" id="PF07687"/>
    </source>
</evidence>
<accession>A0A3A1YU91</accession>
<evidence type="ECO:0000313" key="4">
    <source>
        <dbReference type="EMBL" id="RIY40758.1"/>
    </source>
</evidence>
<feature type="binding site" evidence="2">
    <location>
        <position position="137"/>
    </location>
    <ligand>
        <name>Mn(2+)</name>
        <dbReference type="ChEBI" id="CHEBI:29035"/>
        <label>2</label>
    </ligand>
</feature>
<dbReference type="GO" id="GO:0046872">
    <property type="term" value="F:metal ion binding"/>
    <property type="evidence" value="ECO:0007669"/>
    <property type="project" value="UniProtKB-KW"/>
</dbReference>
<dbReference type="InterPro" id="IPR002933">
    <property type="entry name" value="Peptidase_M20"/>
</dbReference>
<proteinExistence type="predicted"/>
<comment type="cofactor">
    <cofactor evidence="2">
        <name>Mn(2+)</name>
        <dbReference type="ChEBI" id="CHEBI:29035"/>
    </cofactor>
    <text evidence="2">The Mn(2+) ion enhances activity.</text>
</comment>
<gene>
    <name evidence="4" type="ORF">CJP73_09925</name>
</gene>
<keyword evidence="2" id="KW-0464">Manganese</keyword>
<dbReference type="Proteomes" id="UP000266206">
    <property type="component" value="Unassembled WGS sequence"/>
</dbReference>
<dbReference type="CDD" id="cd05666">
    <property type="entry name" value="M20_Acy1-like"/>
    <property type="match status" value="1"/>
</dbReference>
<evidence type="ECO:0000256" key="1">
    <source>
        <dbReference type="ARBA" id="ARBA00022801"/>
    </source>
</evidence>
<name>A0A3A1YU91_9BURK</name>
<feature type="binding site" evidence="2">
    <location>
        <position position="369"/>
    </location>
    <ligand>
        <name>Mn(2+)</name>
        <dbReference type="ChEBI" id="CHEBI:29035"/>
        <label>2</label>
    </ligand>
</feature>
<dbReference type="PIRSF" id="PIRSF005962">
    <property type="entry name" value="Pept_M20D_amidohydro"/>
    <property type="match status" value="1"/>
</dbReference>
<feature type="binding site" evidence="2">
    <location>
        <position position="104"/>
    </location>
    <ligand>
        <name>Mn(2+)</name>
        <dbReference type="ChEBI" id="CHEBI:29035"/>
        <label>2</label>
    </ligand>
</feature>
<sequence>MKLIEPLIAWKDEMTALRRDIHAHPELAYEEVRTSDVVAKNLESWGIPVHRGLGITGIVGTIAGRTENGNAVGLRADMDALPMQETNTFEHASKHEGKMHACGHDGHTAMLLTAARYLAENRDFDGTVYVIFQPAEEGFSGAKRMIDDGLFEKFPMQAVFGLHNWPGMPAGTFGIVPGPIMGGSNLFKITLQGKGAHAAMPNLGHDPIMAAVQLAQSLQTTITRNLDPLDPAVLSITQIHSGTADNVIPDNAELRGTVRTLSEEALDLIERRMAEITDLTAQAFNCQSNFVFSRKYPPTINHANEAALCVEVAKSIVGPENVDQTIRPSMGAEDFAFMLKAKPGCYVWLGNGDGDHRSKGHGLGPCTLHNGSYDFNDNLLPIGASYWVELAKRWLAKT</sequence>
<organism evidence="4 5">
    <name type="scientific">Neopusillimonas maritima</name>
    <dbReference type="NCBI Taxonomy" id="2026239"/>
    <lineage>
        <taxon>Bacteria</taxon>
        <taxon>Pseudomonadati</taxon>
        <taxon>Pseudomonadota</taxon>
        <taxon>Betaproteobacteria</taxon>
        <taxon>Burkholderiales</taxon>
        <taxon>Alcaligenaceae</taxon>
        <taxon>Neopusillimonas</taxon>
    </lineage>
</organism>
<dbReference type="Gene3D" id="3.40.630.10">
    <property type="entry name" value="Zn peptidases"/>
    <property type="match status" value="1"/>
</dbReference>
<feature type="domain" description="Peptidase M20 dimerisation" evidence="3">
    <location>
        <begin position="185"/>
        <end position="276"/>
    </location>
</feature>
<dbReference type="AlphaFoldDB" id="A0A3A1YU91"/>
<dbReference type="OrthoDB" id="8875216at2"/>
<dbReference type="PANTHER" id="PTHR11014:SF63">
    <property type="entry name" value="METALLOPEPTIDASE, PUTATIVE (AFU_ORTHOLOGUE AFUA_6G09600)-RELATED"/>
    <property type="match status" value="1"/>
</dbReference>
<dbReference type="Pfam" id="PF07687">
    <property type="entry name" value="M20_dimer"/>
    <property type="match status" value="1"/>
</dbReference>
<reference evidence="4 5" key="1">
    <citation type="submission" date="2017-08" db="EMBL/GenBank/DDBJ databases">
        <title>Pusillimonas indicus sp. nov., a member of the family Alcaligenaceae isolated from surface seawater.</title>
        <authorList>
            <person name="Li J."/>
        </authorList>
    </citation>
    <scope>NUCLEOTIDE SEQUENCE [LARGE SCALE GENOMIC DNA]</scope>
    <source>
        <strain evidence="4 5">L52-1-41</strain>
    </source>
</reference>
<dbReference type="SUPFAM" id="SSF55031">
    <property type="entry name" value="Bacterial exopeptidase dimerisation domain"/>
    <property type="match status" value="1"/>
</dbReference>
<comment type="caution">
    <text evidence="4">The sequence shown here is derived from an EMBL/GenBank/DDBJ whole genome shotgun (WGS) entry which is preliminary data.</text>
</comment>
<dbReference type="SUPFAM" id="SSF53187">
    <property type="entry name" value="Zn-dependent exopeptidases"/>
    <property type="match status" value="1"/>
</dbReference>
<dbReference type="InterPro" id="IPR017439">
    <property type="entry name" value="Amidohydrolase"/>
</dbReference>
<protein>
    <submittedName>
        <fullName evidence="4">Amidohydrolase</fullName>
    </submittedName>
</protein>
<dbReference type="GO" id="GO:0019877">
    <property type="term" value="P:diaminopimelate biosynthetic process"/>
    <property type="evidence" value="ECO:0007669"/>
    <property type="project" value="UniProtKB-ARBA"/>
</dbReference>
<feature type="binding site" evidence="2">
    <location>
        <position position="163"/>
    </location>
    <ligand>
        <name>Mn(2+)</name>
        <dbReference type="ChEBI" id="CHEBI:29035"/>
        <label>2</label>
    </ligand>
</feature>
<dbReference type="PANTHER" id="PTHR11014">
    <property type="entry name" value="PEPTIDASE M20 FAMILY MEMBER"/>
    <property type="match status" value="1"/>
</dbReference>
<dbReference type="RefSeq" id="WP_114421128.1">
    <property type="nucleotide sequence ID" value="NZ_NQYH01000007.1"/>
</dbReference>
<dbReference type="Pfam" id="PF01546">
    <property type="entry name" value="Peptidase_M20"/>
    <property type="match status" value="1"/>
</dbReference>
<dbReference type="EMBL" id="NQYH01000007">
    <property type="protein sequence ID" value="RIY40758.1"/>
    <property type="molecule type" value="Genomic_DNA"/>
</dbReference>
<dbReference type="GO" id="GO:0050118">
    <property type="term" value="F:N-acetyldiaminopimelate deacetylase activity"/>
    <property type="evidence" value="ECO:0007669"/>
    <property type="project" value="UniProtKB-ARBA"/>
</dbReference>
<keyword evidence="2" id="KW-0479">Metal-binding</keyword>
<feature type="binding site" evidence="2">
    <location>
        <position position="102"/>
    </location>
    <ligand>
        <name>Mn(2+)</name>
        <dbReference type="ChEBI" id="CHEBI:29035"/>
        <label>2</label>
    </ligand>
</feature>
<dbReference type="InterPro" id="IPR036264">
    <property type="entry name" value="Bact_exopeptidase_dim_dom"/>
</dbReference>
<evidence type="ECO:0000256" key="2">
    <source>
        <dbReference type="PIRSR" id="PIRSR005962-1"/>
    </source>
</evidence>
<dbReference type="NCBIfam" id="TIGR01891">
    <property type="entry name" value="amidohydrolases"/>
    <property type="match status" value="1"/>
</dbReference>